<dbReference type="PROSITE" id="PS50994">
    <property type="entry name" value="INTEGRASE"/>
    <property type="match status" value="1"/>
</dbReference>
<dbReference type="Pfam" id="PF13518">
    <property type="entry name" value="HTH_28"/>
    <property type="match status" value="1"/>
</dbReference>
<dbReference type="KEGG" id="mig:Metig_1605"/>
<dbReference type="PANTHER" id="PTHR35004">
    <property type="entry name" value="TRANSPOSASE RV3428C-RELATED"/>
    <property type="match status" value="1"/>
</dbReference>
<name>F6BBD1_METIK</name>
<protein>
    <submittedName>
        <fullName evidence="3">Integrase catalytic region</fullName>
    </submittedName>
</protein>
<dbReference type="InterPro" id="IPR036388">
    <property type="entry name" value="WH-like_DNA-bd_sf"/>
</dbReference>
<accession>F6BBD1</accession>
<keyword evidence="4" id="KW-1185">Reference proteome</keyword>
<evidence type="ECO:0000259" key="2">
    <source>
        <dbReference type="PROSITE" id="PS50994"/>
    </source>
</evidence>
<dbReference type="SUPFAM" id="SSF46689">
    <property type="entry name" value="Homeodomain-like"/>
    <property type="match status" value="1"/>
</dbReference>
<dbReference type="HOGENOM" id="CLU_079271_0_0_2"/>
<dbReference type="Gene3D" id="3.30.420.10">
    <property type="entry name" value="Ribonuclease H-like superfamily/Ribonuclease H"/>
    <property type="match status" value="1"/>
</dbReference>
<organism evidence="4">
    <name type="scientific">Methanotorris igneus (strain DSM 5666 / JCM 11834 / Kol 5)</name>
    <dbReference type="NCBI Taxonomy" id="880724"/>
    <lineage>
        <taxon>Archaea</taxon>
        <taxon>Methanobacteriati</taxon>
        <taxon>Methanobacteriota</taxon>
        <taxon>Methanomada group</taxon>
        <taxon>Methanococci</taxon>
        <taxon>Methanococcales</taxon>
        <taxon>Methanocaldococcaceae</taxon>
        <taxon>Methanotorris</taxon>
    </lineage>
</organism>
<reference evidence="3 4" key="1">
    <citation type="submission" date="2011-05" db="EMBL/GenBank/DDBJ databases">
        <title>Complete sequence of Methanotorris igneus Kol 5.</title>
        <authorList>
            <consortium name="US DOE Joint Genome Institute"/>
            <person name="Lucas S."/>
            <person name="Han J."/>
            <person name="Lapidus A."/>
            <person name="Cheng J.-F."/>
            <person name="Goodwin L."/>
            <person name="Pitluck S."/>
            <person name="Peters L."/>
            <person name="Mikhailova N."/>
            <person name="Chertkov O."/>
            <person name="Han C."/>
            <person name="Tapia R."/>
            <person name="Land M."/>
            <person name="Hauser L."/>
            <person name="Kyrpides N."/>
            <person name="Ivanova N."/>
            <person name="Pagani I."/>
            <person name="Sieprawska-Lupa M."/>
            <person name="Whitman W."/>
            <person name="Woyke T."/>
        </authorList>
    </citation>
    <scope>NUCLEOTIDE SEQUENCE [LARGE SCALE GENOMIC DNA]</scope>
    <source>
        <strain evidence="4">DSM 5666 / JCM 11834 / Kol 5</strain>
    </source>
</reference>
<sequence length="314" mass="37293">MVSRNNFASVGNKKRNVNNKNNMKGAKLNDKMIRKIIRWKEKGFETSRIAKKVGVTPRRVQQIWKEYRETGEIPKIKRRGRKPKKISKEEIDLVLKAVEEYKGTSAVHLEKYIENKHNIHIPHNRIYTILKEFDLTHKRKKKRKKKPKRFSASKPNEMWQMDFKIVDVDGVRYNLLLIIDDHSRFILHAGIYEEATTDVVISALEECFEKHGTPKKILTDNGTQFVPARGGISRFQKFLMEREILHIKTSIRHPQTIGKVERINREVEYRLDKFNNLKEFVEWHNQIKPHRSLSFKTPYEVYFENTKCNKEVIT</sequence>
<dbReference type="GO" id="GO:0003676">
    <property type="term" value="F:nucleic acid binding"/>
    <property type="evidence" value="ECO:0007669"/>
    <property type="project" value="InterPro"/>
</dbReference>
<evidence type="ECO:0000313" key="3">
    <source>
        <dbReference type="EMBL" id="AEF97138.1"/>
    </source>
</evidence>
<dbReference type="AlphaFoldDB" id="F6BBD1"/>
<dbReference type="InterPro" id="IPR009057">
    <property type="entry name" value="Homeodomain-like_sf"/>
</dbReference>
<dbReference type="PANTHER" id="PTHR35004:SF7">
    <property type="entry name" value="INTEGRASE PROTEIN"/>
    <property type="match status" value="1"/>
</dbReference>
<feature type="domain" description="Integrase catalytic" evidence="2">
    <location>
        <begin position="151"/>
        <end position="271"/>
    </location>
</feature>
<dbReference type="InterPro" id="IPR012337">
    <property type="entry name" value="RNaseH-like_sf"/>
</dbReference>
<dbReference type="GO" id="GO:0015074">
    <property type="term" value="P:DNA integration"/>
    <property type="evidence" value="ECO:0007669"/>
    <property type="project" value="InterPro"/>
</dbReference>
<dbReference type="SUPFAM" id="SSF53098">
    <property type="entry name" value="Ribonuclease H-like"/>
    <property type="match status" value="1"/>
</dbReference>
<proteinExistence type="predicted"/>
<dbReference type="Proteomes" id="UP000009227">
    <property type="component" value="Chromosome"/>
</dbReference>
<evidence type="ECO:0000256" key="1">
    <source>
        <dbReference type="SAM" id="MobiDB-lite"/>
    </source>
</evidence>
<feature type="region of interest" description="Disordered" evidence="1">
    <location>
        <begin position="1"/>
        <end position="23"/>
    </location>
</feature>
<dbReference type="EMBL" id="CP002737">
    <property type="protein sequence ID" value="AEF97138.1"/>
    <property type="molecule type" value="Genomic_DNA"/>
</dbReference>
<dbReference type="STRING" id="880724.Metig_1605"/>
<dbReference type="InterPro" id="IPR001584">
    <property type="entry name" value="Integrase_cat-core"/>
</dbReference>
<dbReference type="Gene3D" id="1.10.10.10">
    <property type="entry name" value="Winged helix-like DNA-binding domain superfamily/Winged helix DNA-binding domain"/>
    <property type="match status" value="1"/>
</dbReference>
<evidence type="ECO:0000313" key="4">
    <source>
        <dbReference type="Proteomes" id="UP000009227"/>
    </source>
</evidence>
<dbReference type="InterPro" id="IPR036397">
    <property type="entry name" value="RNaseH_sf"/>
</dbReference>
<dbReference type="Pfam" id="PF00665">
    <property type="entry name" value="rve"/>
    <property type="match status" value="1"/>
</dbReference>
<dbReference type="InterPro" id="IPR055247">
    <property type="entry name" value="InsJ-like_HTH"/>
</dbReference>
<gene>
    <name evidence="3" type="ordered locus">Metig_1605</name>
</gene>